<evidence type="ECO:0000313" key="13">
    <source>
        <dbReference type="EMBL" id="KAF2488950.1"/>
    </source>
</evidence>
<proteinExistence type="inferred from homology"/>
<comment type="subcellular location">
    <subcellularLocation>
        <location evidence="1">Nucleus</location>
        <location evidence="1">Nucleolus</location>
    </subcellularLocation>
</comment>
<evidence type="ECO:0000256" key="7">
    <source>
        <dbReference type="ARBA" id="ARBA00023125"/>
    </source>
</evidence>
<keyword evidence="9" id="KW-0539">Nucleus</keyword>
<feature type="compositionally biased region" description="Basic and acidic residues" evidence="10">
    <location>
        <begin position="529"/>
        <end position="538"/>
    </location>
</feature>
<gene>
    <name evidence="13" type="ORF">BU16DRAFT_496742</name>
</gene>
<keyword evidence="5" id="KW-0862">Zinc</keyword>
<organism evidence="13 14">
    <name type="scientific">Lophium mytilinum</name>
    <dbReference type="NCBI Taxonomy" id="390894"/>
    <lineage>
        <taxon>Eukaryota</taxon>
        <taxon>Fungi</taxon>
        <taxon>Dikarya</taxon>
        <taxon>Ascomycota</taxon>
        <taxon>Pezizomycotina</taxon>
        <taxon>Dothideomycetes</taxon>
        <taxon>Pleosporomycetidae</taxon>
        <taxon>Mytilinidiales</taxon>
        <taxon>Mytilinidiaceae</taxon>
        <taxon>Lophium</taxon>
    </lineage>
</organism>
<dbReference type="Pfam" id="PF20644">
    <property type="entry name" value="Rrn7_cyclin_N"/>
    <property type="match status" value="1"/>
</dbReference>
<feature type="region of interest" description="Disordered" evidence="10">
    <location>
        <begin position="136"/>
        <end position="163"/>
    </location>
</feature>
<evidence type="ECO:0000256" key="10">
    <source>
        <dbReference type="SAM" id="MobiDB-lite"/>
    </source>
</evidence>
<dbReference type="AlphaFoldDB" id="A0A6A6Q987"/>
<keyword evidence="6" id="KW-0805">Transcription regulation</keyword>
<dbReference type="EMBL" id="MU004200">
    <property type="protein sequence ID" value="KAF2488950.1"/>
    <property type="molecule type" value="Genomic_DNA"/>
</dbReference>
<comment type="similarity">
    <text evidence="2">Belongs to the RRN7/TAF1B family.</text>
</comment>
<evidence type="ECO:0000256" key="9">
    <source>
        <dbReference type="ARBA" id="ARBA00023242"/>
    </source>
</evidence>
<keyword evidence="7" id="KW-0238">DNA-binding</keyword>
<reference evidence="13" key="1">
    <citation type="journal article" date="2020" name="Stud. Mycol.">
        <title>101 Dothideomycetes genomes: a test case for predicting lifestyles and emergence of pathogens.</title>
        <authorList>
            <person name="Haridas S."/>
            <person name="Albert R."/>
            <person name="Binder M."/>
            <person name="Bloem J."/>
            <person name="Labutti K."/>
            <person name="Salamov A."/>
            <person name="Andreopoulos B."/>
            <person name="Baker S."/>
            <person name="Barry K."/>
            <person name="Bills G."/>
            <person name="Bluhm B."/>
            <person name="Cannon C."/>
            <person name="Castanera R."/>
            <person name="Culley D."/>
            <person name="Daum C."/>
            <person name="Ezra D."/>
            <person name="Gonzalez J."/>
            <person name="Henrissat B."/>
            <person name="Kuo A."/>
            <person name="Liang C."/>
            <person name="Lipzen A."/>
            <person name="Lutzoni F."/>
            <person name="Magnuson J."/>
            <person name="Mondo S."/>
            <person name="Nolan M."/>
            <person name="Ohm R."/>
            <person name="Pangilinan J."/>
            <person name="Park H.-J."/>
            <person name="Ramirez L."/>
            <person name="Alfaro M."/>
            <person name="Sun H."/>
            <person name="Tritt A."/>
            <person name="Yoshinaga Y."/>
            <person name="Zwiers L.-H."/>
            <person name="Turgeon B."/>
            <person name="Goodwin S."/>
            <person name="Spatafora J."/>
            <person name="Crous P."/>
            <person name="Grigoriev I."/>
        </authorList>
    </citation>
    <scope>NUCLEOTIDE SEQUENCE</scope>
    <source>
        <strain evidence="13">CBS 269.34</strain>
    </source>
</reference>
<evidence type="ECO:0000259" key="11">
    <source>
        <dbReference type="Pfam" id="PF20644"/>
    </source>
</evidence>
<evidence type="ECO:0000256" key="6">
    <source>
        <dbReference type="ARBA" id="ARBA00023015"/>
    </source>
</evidence>
<keyword evidence="8" id="KW-0804">Transcription</keyword>
<evidence type="ECO:0000256" key="1">
    <source>
        <dbReference type="ARBA" id="ARBA00004604"/>
    </source>
</evidence>
<evidence type="ECO:0000259" key="12">
    <source>
        <dbReference type="Pfam" id="PF20645"/>
    </source>
</evidence>
<dbReference type="Pfam" id="PF20645">
    <property type="entry name" value="Rrn7_cyclin_C"/>
    <property type="match status" value="1"/>
</dbReference>
<dbReference type="InterPro" id="IPR048540">
    <property type="entry name" value="Rrn7_cyclin_N"/>
</dbReference>
<dbReference type="GO" id="GO:0070860">
    <property type="term" value="C:RNA polymerase I core factor complex"/>
    <property type="evidence" value="ECO:0007669"/>
    <property type="project" value="InterPro"/>
</dbReference>
<dbReference type="GO" id="GO:0042790">
    <property type="term" value="P:nucleolar large rRNA transcription by RNA polymerase I"/>
    <property type="evidence" value="ECO:0007669"/>
    <property type="project" value="TreeGrafter"/>
</dbReference>
<feature type="domain" description="Rrn7/TAF1B C-terminal cyclin" evidence="12">
    <location>
        <begin position="235"/>
        <end position="401"/>
    </location>
</feature>
<feature type="region of interest" description="Disordered" evidence="10">
    <location>
        <begin position="529"/>
        <end position="557"/>
    </location>
</feature>
<dbReference type="InterPro" id="IPR033599">
    <property type="entry name" value="TAF1B/Rrn7"/>
</dbReference>
<evidence type="ECO:0000313" key="14">
    <source>
        <dbReference type="Proteomes" id="UP000799750"/>
    </source>
</evidence>
<evidence type="ECO:0000256" key="3">
    <source>
        <dbReference type="ARBA" id="ARBA00022723"/>
    </source>
</evidence>
<sequence>MSSHWIKGPVCGIENCRSRHYEEEADGYQYCQNGHRRGNVLATEREEDDFNPHAKWQSAKSDVDEAEKQYQYYTGRDAFTLYLQCYQVILRHQIWFLIHEKGLPAELESVIFDLWALRVMNLKDRVADDREETLSQMFSSGSEEDTEDSDDNRSKYMGSGRKAKDTPKLIDTLALCYLGALTLRIPITTGDVYEWTTNGDMVYARAKDCLPLAMKERLPPIYKPNVLEPPGLLRQKRLHGAIMDLALSYEHHHGILFPALNHPLLLFRYMKELAFPLEIYGAVAKLAKLLIYTFAYPKKAAVKRLRVIDIPDAQLISLIIVCIKLFYPFDRIQRHPSIDGEPAGANIDWEAWEKSTSTLKKSIGIPGQLKNREVMELQEKDIFSLSGDQMDQYLDWYQKNWVDETIREQDKDSNFRKELFNQFPIGPPAHRLDDSRTPDADAAHVQIARTKRVEDFHQKMGVNKVVAEKNAINDIKRPGSQYKHYRHESELPDSARAFYEEAAKASGLSMKMLVNTVFLTERRVHKWGESQRRWERMQTAEGENAGRGNYQRQSTSG</sequence>
<dbReference type="OrthoDB" id="428577at2759"/>
<dbReference type="Proteomes" id="UP000799750">
    <property type="component" value="Unassembled WGS sequence"/>
</dbReference>
<feature type="domain" description="Rrn7/TAF1B N-terminal cyclin" evidence="11">
    <location>
        <begin position="86"/>
        <end position="211"/>
    </location>
</feature>
<protein>
    <recommendedName>
        <fullName evidence="15">RRN7-type domain-containing protein</fullName>
    </recommendedName>
</protein>
<evidence type="ECO:0008006" key="15">
    <source>
        <dbReference type="Google" id="ProtNLM"/>
    </source>
</evidence>
<evidence type="ECO:0000256" key="2">
    <source>
        <dbReference type="ARBA" id="ARBA00006899"/>
    </source>
</evidence>
<name>A0A6A6Q987_9PEZI</name>
<keyword evidence="3" id="KW-0479">Metal-binding</keyword>
<accession>A0A6A6Q987</accession>
<dbReference type="PANTHER" id="PTHR31576">
    <property type="entry name" value="TATA BOX-BINDING PROTEIN-ASSOCIATED FACTOR RNA POLYMERASE I SUBUNIT B"/>
    <property type="match status" value="1"/>
</dbReference>
<dbReference type="PANTHER" id="PTHR31576:SF2">
    <property type="entry name" value="TATA BOX-BINDING PROTEIN-ASSOCIATED FACTOR RNA POLYMERASE I SUBUNIT B"/>
    <property type="match status" value="1"/>
</dbReference>
<evidence type="ECO:0000256" key="4">
    <source>
        <dbReference type="ARBA" id="ARBA00022771"/>
    </source>
</evidence>
<dbReference type="InterPro" id="IPR048538">
    <property type="entry name" value="Rrn7_cyclin_C"/>
</dbReference>
<evidence type="ECO:0000256" key="5">
    <source>
        <dbReference type="ARBA" id="ARBA00022833"/>
    </source>
</evidence>
<evidence type="ECO:0000256" key="8">
    <source>
        <dbReference type="ARBA" id="ARBA00023163"/>
    </source>
</evidence>
<dbReference type="GO" id="GO:0001164">
    <property type="term" value="F:RNA polymerase I core promoter sequence-specific DNA binding"/>
    <property type="evidence" value="ECO:0007669"/>
    <property type="project" value="InterPro"/>
</dbReference>
<dbReference type="GO" id="GO:0008270">
    <property type="term" value="F:zinc ion binding"/>
    <property type="evidence" value="ECO:0007669"/>
    <property type="project" value="UniProtKB-KW"/>
</dbReference>
<keyword evidence="4" id="KW-0863">Zinc-finger</keyword>
<keyword evidence="14" id="KW-1185">Reference proteome</keyword>